<evidence type="ECO:0000256" key="7">
    <source>
        <dbReference type="ARBA" id="ARBA00035036"/>
    </source>
</evidence>
<dbReference type="InterPro" id="IPR036068">
    <property type="entry name" value="Nicotinate_pribotase-like_C"/>
</dbReference>
<dbReference type="GO" id="GO:0009435">
    <property type="term" value="P:NAD+ biosynthetic process"/>
    <property type="evidence" value="ECO:0007669"/>
    <property type="project" value="InterPro"/>
</dbReference>
<sequence length="456" mass="50763">MLCRTQIVLRITSTCGQNMAEEVRMVFCGLRYITEQYVARRWTLQDVDMAEAFLRTHNFGFTEYPFPKHLFLKFIAESAEYFPMHIEALREGSVVYPYTPVFQIAAKDEYSSLITYLETVLLMAWYPSTVATLSRLSRAVIEDHCRESVDEDGRWTLETRMHDFGFRGCTCVGQSMIGGAAHLLSFDGADTLSAAFYARYRLNNGRPVATGIPATEHLVMTAYSSERQAMLSTIEAYGGGVFACVKDSYDYSRMLSEVLPVVTSKKLEKGGYLVICPDNYDQMEAMLLGLRAADKVFRSVVRGKGYRVVTGTSVIQGDGVTPESLRHILAAVHGAGYSAQSVWFVMGGGLLQKGNRDTMSMATKLSSITYADGETRDIMKLLKEGSEKVSLPGKFAMHADPDQGSASVAFCKEERRPARSESLLQAVYKGGPVDPNVWDGFATARQRVSDPWHIRN</sequence>
<protein>
    <recommendedName>
        <fullName evidence="7">Nicotinamide phosphoribosyltransferase</fullName>
        <ecNumber evidence="6">2.4.2.12</ecNumber>
    </recommendedName>
</protein>
<feature type="domain" description="Nicotinate/nicotinamide phosphoribosyltransferase" evidence="8">
    <location>
        <begin position="160"/>
        <end position="370"/>
    </location>
</feature>
<reference evidence="9" key="1">
    <citation type="submission" date="2022-07" db="EMBL/GenBank/DDBJ databases">
        <title>Phylogenomic reconstructions and comparative analyses of Kickxellomycotina fungi.</title>
        <authorList>
            <person name="Reynolds N.K."/>
            <person name="Stajich J.E."/>
            <person name="Barry K."/>
            <person name="Grigoriev I.V."/>
            <person name="Crous P."/>
            <person name="Smith M.E."/>
        </authorList>
    </citation>
    <scope>NUCLEOTIDE SEQUENCE</scope>
    <source>
        <strain evidence="9">CBS 109367</strain>
    </source>
</reference>
<evidence type="ECO:0000256" key="6">
    <source>
        <dbReference type="ARBA" id="ARBA00035024"/>
    </source>
</evidence>
<dbReference type="SUPFAM" id="SSF51690">
    <property type="entry name" value="Nicotinate/Quinolinate PRTase C-terminal domain-like"/>
    <property type="match status" value="1"/>
</dbReference>
<keyword evidence="3" id="KW-0328">Glycosyltransferase</keyword>
<comment type="caution">
    <text evidence="9">The sequence shown here is derived from an EMBL/GenBank/DDBJ whole genome shotgun (WGS) entry which is preliminary data.</text>
</comment>
<evidence type="ECO:0000256" key="3">
    <source>
        <dbReference type="ARBA" id="ARBA00022676"/>
    </source>
</evidence>
<accession>A0A9W8L3T0</accession>
<dbReference type="PANTHER" id="PTHR43816">
    <property type="entry name" value="NICOTINAMIDE PHOSPHORIBOSYLTRANSFERASE"/>
    <property type="match status" value="1"/>
</dbReference>
<evidence type="ECO:0000256" key="2">
    <source>
        <dbReference type="ARBA" id="ARBA00022642"/>
    </source>
</evidence>
<dbReference type="GO" id="GO:0047280">
    <property type="term" value="F:nicotinamide phosphoribosyltransferase activity"/>
    <property type="evidence" value="ECO:0007669"/>
    <property type="project" value="UniProtKB-EC"/>
</dbReference>
<dbReference type="InterPro" id="IPR016471">
    <property type="entry name" value="Nicotinamide_PRibTrfase"/>
</dbReference>
<dbReference type="Pfam" id="PF04095">
    <property type="entry name" value="NAPRTase"/>
    <property type="match status" value="1"/>
</dbReference>
<dbReference type="PANTHER" id="PTHR43816:SF1">
    <property type="entry name" value="NICOTINAMIDE PHOSPHORIBOSYLTRANSFERASE"/>
    <property type="match status" value="1"/>
</dbReference>
<evidence type="ECO:0000259" key="8">
    <source>
        <dbReference type="Pfam" id="PF04095"/>
    </source>
</evidence>
<dbReference type="InterPro" id="IPR041525">
    <property type="entry name" value="N/Namide_PRibTrfase"/>
</dbReference>
<dbReference type="Proteomes" id="UP001151516">
    <property type="component" value="Unassembled WGS sequence"/>
</dbReference>
<evidence type="ECO:0000256" key="1">
    <source>
        <dbReference type="ARBA" id="ARBA00010897"/>
    </source>
</evidence>
<dbReference type="InterPro" id="IPR013785">
    <property type="entry name" value="Aldolase_TIM"/>
</dbReference>
<dbReference type="EMBL" id="JANBTX010000131">
    <property type="protein sequence ID" value="KAJ2685873.1"/>
    <property type="molecule type" value="Genomic_DNA"/>
</dbReference>
<dbReference type="OrthoDB" id="193380at2759"/>
<proteinExistence type="inferred from homology"/>
<evidence type="ECO:0000313" key="10">
    <source>
        <dbReference type="Proteomes" id="UP001151516"/>
    </source>
</evidence>
<evidence type="ECO:0000256" key="5">
    <source>
        <dbReference type="ARBA" id="ARBA00035007"/>
    </source>
</evidence>
<comment type="pathway">
    <text evidence="5">Cofactor biosynthesis; NAD(+) biosynthesis; nicotinamide D-ribonucleotide from 5-phospho-alpha-D-ribose 1-diphosphate and nicotinamide: step 1/1.</text>
</comment>
<comment type="similarity">
    <text evidence="1">Belongs to the NAPRTase family.</text>
</comment>
<name>A0A9W8L3T0_9FUNG</name>
<keyword evidence="4" id="KW-0808">Transferase</keyword>
<organism evidence="9 10">
    <name type="scientific">Coemansia spiralis</name>
    <dbReference type="NCBI Taxonomy" id="417178"/>
    <lineage>
        <taxon>Eukaryota</taxon>
        <taxon>Fungi</taxon>
        <taxon>Fungi incertae sedis</taxon>
        <taxon>Zoopagomycota</taxon>
        <taxon>Kickxellomycotina</taxon>
        <taxon>Kickxellomycetes</taxon>
        <taxon>Kickxellales</taxon>
        <taxon>Kickxellaceae</taxon>
        <taxon>Coemansia</taxon>
    </lineage>
</organism>
<dbReference type="AlphaFoldDB" id="A0A9W8L3T0"/>
<evidence type="ECO:0000256" key="4">
    <source>
        <dbReference type="ARBA" id="ARBA00022679"/>
    </source>
</evidence>
<evidence type="ECO:0000313" key="9">
    <source>
        <dbReference type="EMBL" id="KAJ2685873.1"/>
    </source>
</evidence>
<gene>
    <name evidence="9" type="ORF">IWW39_003995</name>
</gene>
<keyword evidence="2" id="KW-0662">Pyridine nucleotide biosynthesis</keyword>
<keyword evidence="10" id="KW-1185">Reference proteome</keyword>
<dbReference type="Gene3D" id="3.20.20.70">
    <property type="entry name" value="Aldolase class I"/>
    <property type="match status" value="1"/>
</dbReference>
<dbReference type="EC" id="2.4.2.12" evidence="6"/>